<sequence>MNTVKTKILEETFNQSFDLDRFKRFVLEFFNEPEMFPYKRSIGIWKEYSEHVAAYYKIGTYKDVDENNLLILAVEIKKDKSVERARTMQRNFISKILDQNDYEAAIVAFYSPNETNWRLSFVRLDYTFSEKGLELDLTPARRYSYLVGKGEPSHTAKAQLLPIFENDQDNPTLDEIEEAFSVEKVTKEFFEQYKEKYLQLKEYLEQDQAFINETKKLGLEVPKFAEQFSKKLLGQLAFLYFIQKKGWLGVRILPENHTLLESEYQKIYYENDDIHRNILERVFKKVGTGKRKISSIELFNLTDHEAELFSDCFVGTKFDQPWGSGERKFISRIFNHCINKTNKNFFDEYLQPLFYEALNKKRKNHYFNKFNCKIPFLNGGLFEPLEGYHWRDVKFSIPNSLFSNENEKGREADGIIDIFERYNFTMNEDEPLEKEVAVDPEMLGKIFENLLDVTDRKSKGAFYTPREIVHYMCQESLINFLVNEVDVPYEDMKEFILYGELIRDTDSRSGVGYTKKYTIKPSILKNIVKIDKALENIKVADPAVGSGAFPLGMLSEIVKARNNITDYLVRVDKEGKLGRTIGEKTIRKNRSPYKLKRDTIKNSIFAVDIEPSAVDIAKLRLWLSVIVDQEINEETPEPRPLPNLDMNIMVGDSLVDEYEGIKLFDESILKRKKAILKESSGIEDYTQQLSFLIDYSEEMLNEMFKLQDRYFDEINEERKNELKERIDKLRDDLIEYKLSQDDNQTGLKKYDELKKKKQKPYLLWYLEFAKVFQENGGFDVIIGNPPYIGFHKVPNKEYFKQKYFSANGKYDFYVLFIERGIKLLKENGILSYICPSYFYKRDYGKNIRKLVLNETKLNYICDFKDFQIFDSALTYTCIFSLEKNSANKDHKVRIIEQELYGSEHIIRQDSLKEPVWSLEKDNYREILEKITSKCNYKLGDITKSISQGIVTGNNDVFILDKNFILENNINFNFLVEVYKGKDIRNGELIENDNYLFYPYLVDKKGKNILISESEIKGKNPNLYEYLLSKKDLLLSRGYFVKSNKQWYELWNPRKRTHFENRKFVFSEVNDHNDFVLVDECFYTDSACGMEIKDEFKKFESFLLKYLNSTIITSIYRKISVPKANGYLIYKNAFLKDLPIILLDDFANINFDLIDIDDFLGDIFKLNEQEKTILLEEGTKND</sequence>
<dbReference type="InterPro" id="IPR029063">
    <property type="entry name" value="SAM-dependent_MTases_sf"/>
</dbReference>
<accession>A0A090IY70</accession>
<evidence type="ECO:0000259" key="9">
    <source>
        <dbReference type="Pfam" id="PF07669"/>
    </source>
</evidence>
<dbReference type="AlphaFoldDB" id="A0A090IY70"/>
<dbReference type="InterPro" id="IPR050953">
    <property type="entry name" value="N4_N6_ade-DNA_methylase"/>
</dbReference>
<keyword evidence="5" id="KW-0680">Restriction system</keyword>
<keyword evidence="4" id="KW-0949">S-adenosyl-L-methionine</keyword>
<dbReference type="InterPro" id="IPR025931">
    <property type="entry name" value="TaqI_C"/>
</dbReference>
<keyword evidence="3" id="KW-0808">Transferase</keyword>
<evidence type="ECO:0000256" key="8">
    <source>
        <dbReference type="SAM" id="Coils"/>
    </source>
</evidence>
<organism evidence="11 12">
    <name type="scientific">Caldibacillus thermoamylovorans</name>
    <dbReference type="NCBI Taxonomy" id="35841"/>
    <lineage>
        <taxon>Bacteria</taxon>
        <taxon>Bacillati</taxon>
        <taxon>Bacillota</taxon>
        <taxon>Bacilli</taxon>
        <taxon>Bacillales</taxon>
        <taxon>Bacillaceae</taxon>
        <taxon>Caldibacillus</taxon>
    </lineage>
</organism>
<dbReference type="GO" id="GO:0009307">
    <property type="term" value="P:DNA restriction-modification system"/>
    <property type="evidence" value="ECO:0007669"/>
    <property type="project" value="UniProtKB-KW"/>
</dbReference>
<keyword evidence="8" id="KW-0175">Coiled coil</keyword>
<dbReference type="PROSITE" id="PS00092">
    <property type="entry name" value="N6_MTASE"/>
    <property type="match status" value="1"/>
</dbReference>
<evidence type="ECO:0000259" key="10">
    <source>
        <dbReference type="Pfam" id="PF12950"/>
    </source>
</evidence>
<dbReference type="SUPFAM" id="SSF53335">
    <property type="entry name" value="S-adenosyl-L-methionine-dependent methyltransferases"/>
    <property type="match status" value="1"/>
</dbReference>
<dbReference type="PANTHER" id="PTHR33841">
    <property type="entry name" value="DNA METHYLTRANSFERASE YEEA-RELATED"/>
    <property type="match status" value="1"/>
</dbReference>
<keyword evidence="12" id="KW-1185">Reference proteome</keyword>
<evidence type="ECO:0000256" key="2">
    <source>
        <dbReference type="ARBA" id="ARBA00022603"/>
    </source>
</evidence>
<reference evidence="11 12" key="1">
    <citation type="submission" date="2014-07" db="EMBL/GenBank/DDBJ databases">
        <authorList>
            <person name="Wibberg Daniel"/>
        </authorList>
    </citation>
    <scope>NUCLEOTIDE SEQUENCE [LARGE SCALE GENOMIC DNA]</scope>
</reference>
<dbReference type="GO" id="GO:0003677">
    <property type="term" value="F:DNA binding"/>
    <property type="evidence" value="ECO:0007669"/>
    <property type="project" value="UniProtKB-KW"/>
</dbReference>
<evidence type="ECO:0000313" key="11">
    <source>
        <dbReference type="EMBL" id="CEE02677.1"/>
    </source>
</evidence>
<dbReference type="RefSeq" id="WP_034772415.1">
    <property type="nucleotide sequence ID" value="NZ_CCRF01000082.1"/>
</dbReference>
<dbReference type="GO" id="GO:0009007">
    <property type="term" value="F:site-specific DNA-methyltransferase (adenine-specific) activity"/>
    <property type="evidence" value="ECO:0007669"/>
    <property type="project" value="UniProtKB-EC"/>
</dbReference>
<evidence type="ECO:0000256" key="1">
    <source>
        <dbReference type="ARBA" id="ARBA00011900"/>
    </source>
</evidence>
<evidence type="ECO:0000256" key="6">
    <source>
        <dbReference type="ARBA" id="ARBA00023125"/>
    </source>
</evidence>
<gene>
    <name evidence="11" type="ORF">BT1A1_2887</name>
</gene>
<feature type="coiled-coil region" evidence="8">
    <location>
        <begin position="712"/>
        <end position="739"/>
    </location>
</feature>
<keyword evidence="2" id="KW-0489">Methyltransferase</keyword>
<dbReference type="Pfam" id="PF07669">
    <property type="entry name" value="Eco57I"/>
    <property type="match status" value="1"/>
</dbReference>
<dbReference type="Pfam" id="PF12950">
    <property type="entry name" value="TaqI_C"/>
    <property type="match status" value="1"/>
</dbReference>
<evidence type="ECO:0000256" key="5">
    <source>
        <dbReference type="ARBA" id="ARBA00022747"/>
    </source>
</evidence>
<dbReference type="EC" id="2.1.1.72" evidence="1"/>
<protein>
    <recommendedName>
        <fullName evidence="1">site-specific DNA-methyltransferase (adenine-specific)</fullName>
        <ecNumber evidence="1">2.1.1.72</ecNumber>
    </recommendedName>
</protein>
<proteinExistence type="predicted"/>
<evidence type="ECO:0000313" key="12">
    <source>
        <dbReference type="Proteomes" id="UP000040576"/>
    </source>
</evidence>
<dbReference type="Proteomes" id="UP000040576">
    <property type="component" value="Unassembled WGS sequence"/>
</dbReference>
<name>A0A090IY70_9BACI</name>
<dbReference type="EMBL" id="CCRF01000082">
    <property type="protein sequence ID" value="CEE02677.1"/>
    <property type="molecule type" value="Genomic_DNA"/>
</dbReference>
<dbReference type="PANTHER" id="PTHR33841:SF1">
    <property type="entry name" value="DNA METHYLTRANSFERASE A"/>
    <property type="match status" value="1"/>
</dbReference>
<dbReference type="InterPro" id="IPR002052">
    <property type="entry name" value="DNA_methylase_N6_adenine_CS"/>
</dbReference>
<feature type="domain" description="TaqI-like C-terminal specificity" evidence="10">
    <location>
        <begin position="976"/>
        <end position="1139"/>
    </location>
</feature>
<dbReference type="Gene3D" id="3.40.50.150">
    <property type="entry name" value="Vaccinia Virus protein VP39"/>
    <property type="match status" value="1"/>
</dbReference>
<comment type="catalytic activity">
    <reaction evidence="7">
        <text>a 2'-deoxyadenosine in DNA + S-adenosyl-L-methionine = an N(6)-methyl-2'-deoxyadenosine in DNA + S-adenosyl-L-homocysteine + H(+)</text>
        <dbReference type="Rhea" id="RHEA:15197"/>
        <dbReference type="Rhea" id="RHEA-COMP:12418"/>
        <dbReference type="Rhea" id="RHEA-COMP:12419"/>
        <dbReference type="ChEBI" id="CHEBI:15378"/>
        <dbReference type="ChEBI" id="CHEBI:57856"/>
        <dbReference type="ChEBI" id="CHEBI:59789"/>
        <dbReference type="ChEBI" id="CHEBI:90615"/>
        <dbReference type="ChEBI" id="CHEBI:90616"/>
        <dbReference type="EC" id="2.1.1.72"/>
    </reaction>
</comment>
<evidence type="ECO:0000256" key="7">
    <source>
        <dbReference type="ARBA" id="ARBA00047942"/>
    </source>
</evidence>
<dbReference type="GO" id="GO:0032259">
    <property type="term" value="P:methylation"/>
    <property type="evidence" value="ECO:0007669"/>
    <property type="project" value="UniProtKB-KW"/>
</dbReference>
<dbReference type="PRINTS" id="PR00507">
    <property type="entry name" value="N12N6MTFRASE"/>
</dbReference>
<evidence type="ECO:0000256" key="3">
    <source>
        <dbReference type="ARBA" id="ARBA00022679"/>
    </source>
</evidence>
<keyword evidence="6" id="KW-0238">DNA-binding</keyword>
<evidence type="ECO:0000256" key="4">
    <source>
        <dbReference type="ARBA" id="ARBA00022691"/>
    </source>
</evidence>
<feature type="domain" description="Type II methyltransferase M.TaqI-like" evidence="9">
    <location>
        <begin position="602"/>
        <end position="869"/>
    </location>
</feature>
<dbReference type="InterPro" id="IPR011639">
    <property type="entry name" value="MethylTrfase_TaqI-like_dom"/>
</dbReference>